<evidence type="ECO:0000256" key="1">
    <source>
        <dbReference type="SAM" id="SignalP"/>
    </source>
</evidence>
<organism evidence="2 3">
    <name type="scientific">Lawsonella clevelandensis</name>
    <dbReference type="NCBI Taxonomy" id="1528099"/>
    <lineage>
        <taxon>Bacteria</taxon>
        <taxon>Bacillati</taxon>
        <taxon>Actinomycetota</taxon>
        <taxon>Actinomycetes</taxon>
        <taxon>Mycobacteriales</taxon>
        <taxon>Lawsonellaceae</taxon>
        <taxon>Lawsonella</taxon>
    </lineage>
</organism>
<reference evidence="2 3" key="1">
    <citation type="submission" date="2017-08" db="EMBL/GenBank/DDBJ databases">
        <title>Infants hospitalized years apart are colonized by the same room-sourced microbial strains.</title>
        <authorList>
            <person name="Brooks B."/>
            <person name="Olm M.R."/>
            <person name="Firek B.A."/>
            <person name="Baker R."/>
            <person name="Thomas B.C."/>
            <person name="Morowitz M.J."/>
            <person name="Banfield J.F."/>
        </authorList>
    </citation>
    <scope>NUCLEOTIDE SEQUENCE [LARGE SCALE GENOMIC DNA]</scope>
    <source>
        <strain evidence="2">S2_006_000_R1_57</strain>
    </source>
</reference>
<protein>
    <submittedName>
        <fullName evidence="2">Uncharacterized protein</fullName>
    </submittedName>
</protein>
<evidence type="ECO:0000313" key="2">
    <source>
        <dbReference type="EMBL" id="PZP89626.1"/>
    </source>
</evidence>
<name>A0A2W5K487_9ACTN</name>
<comment type="caution">
    <text evidence="2">The sequence shown here is derived from an EMBL/GenBank/DDBJ whole genome shotgun (WGS) entry which is preliminary data.</text>
</comment>
<dbReference type="RefSeq" id="WP_290595625.1">
    <property type="nucleotide sequence ID" value="NZ_CAKZIO010000003.1"/>
</dbReference>
<evidence type="ECO:0000313" key="3">
    <source>
        <dbReference type="Proteomes" id="UP000248606"/>
    </source>
</evidence>
<dbReference type="AlphaFoldDB" id="A0A2W5K487"/>
<gene>
    <name evidence="2" type="ORF">DI579_00115</name>
</gene>
<keyword evidence="1" id="KW-0732">Signal</keyword>
<proteinExistence type="predicted"/>
<feature type="chain" id="PRO_5039169334" evidence="1">
    <location>
        <begin position="35"/>
        <end position="324"/>
    </location>
</feature>
<accession>A0A2W5K487</accession>
<dbReference type="Proteomes" id="UP000248606">
    <property type="component" value="Unassembled WGS sequence"/>
</dbReference>
<sequence>MTITPRPRYTIRRGSRAALALAVTTGILCSSAPAAQAESLVGPAAFQNGVSSRAVDIDGLLPTFLQRHVRFDNQKRTFINPEKGKVQSIIRNSGFHNSSALFGLHRNGDITLEVSTRVDPSYAVAYYYAGVQFGCFEGVGNPQVRTVVDDNTKIVVNGKWKSKASTYPITDWLKQTAITAYKGAIAGAECGASEGPGCAELAKWAATEVPKEVVDTLDLPRVFTNYRTKDSRMELKTKVTRTFSVNVTGGQTSIVPFYFVRYSPGWNTIRITNMHLRSAGCVGPAYLRPFVVTLGRTKSGNYVNYQLIGNSYPFYPNKMFRMGF</sequence>
<feature type="signal peptide" evidence="1">
    <location>
        <begin position="1"/>
        <end position="34"/>
    </location>
</feature>
<dbReference type="EMBL" id="QFOZ01000001">
    <property type="protein sequence ID" value="PZP89626.1"/>
    <property type="molecule type" value="Genomic_DNA"/>
</dbReference>